<comment type="similarity">
    <text evidence="2">Belongs to the binding-protein-dependent transport system permease family. HisMQ subfamily.</text>
</comment>
<name>D1Z293_METPS</name>
<protein>
    <submittedName>
        <fullName evidence="11">Amino acid ABC transporter permease protein</fullName>
    </submittedName>
</protein>
<evidence type="ECO:0000313" key="11">
    <source>
        <dbReference type="EMBL" id="BAI62815.1"/>
    </source>
</evidence>
<dbReference type="InterPro" id="IPR043429">
    <property type="entry name" value="ArtM/GltK/GlnP/TcyL/YhdX-like"/>
</dbReference>
<dbReference type="Pfam" id="PF00528">
    <property type="entry name" value="BPD_transp_1"/>
    <property type="match status" value="1"/>
</dbReference>
<feature type="transmembrane region" description="Helical" evidence="9">
    <location>
        <begin position="260"/>
        <end position="280"/>
    </location>
</feature>
<dbReference type="SUPFAM" id="SSF49464">
    <property type="entry name" value="Carboxypeptidase regulatory domain-like"/>
    <property type="match status" value="1"/>
</dbReference>
<dbReference type="InterPro" id="IPR010065">
    <property type="entry name" value="AA_ABC_transptr_permease_3TM"/>
</dbReference>
<dbReference type="GO" id="GO:0006865">
    <property type="term" value="P:amino acid transport"/>
    <property type="evidence" value="ECO:0007669"/>
    <property type="project" value="UniProtKB-KW"/>
</dbReference>
<keyword evidence="6" id="KW-0029">Amino-acid transport</keyword>
<dbReference type="eggNOG" id="arCOG03264">
    <property type="taxonomic scope" value="Archaea"/>
</dbReference>
<dbReference type="RefSeq" id="WP_012901489.1">
    <property type="nucleotide sequence ID" value="NC_013665.1"/>
</dbReference>
<evidence type="ECO:0000259" key="10">
    <source>
        <dbReference type="PROSITE" id="PS50928"/>
    </source>
</evidence>
<dbReference type="InterPro" id="IPR000515">
    <property type="entry name" value="MetI-like"/>
</dbReference>
<evidence type="ECO:0000256" key="2">
    <source>
        <dbReference type="ARBA" id="ARBA00010072"/>
    </source>
</evidence>
<evidence type="ECO:0000256" key="1">
    <source>
        <dbReference type="ARBA" id="ARBA00004651"/>
    </source>
</evidence>
<dbReference type="Pfam" id="PF08308">
    <property type="entry name" value="PEGA"/>
    <property type="match status" value="1"/>
</dbReference>
<dbReference type="InParanoid" id="D1Z293"/>
<dbReference type="NCBIfam" id="TIGR01726">
    <property type="entry name" value="HEQRo_perm_3TM"/>
    <property type="match status" value="1"/>
</dbReference>
<dbReference type="SMR" id="D1Z293"/>
<dbReference type="Proteomes" id="UP000001882">
    <property type="component" value="Chromosome"/>
</dbReference>
<dbReference type="PANTHER" id="PTHR30614:SF20">
    <property type="entry name" value="GLUTAMINE TRANSPORT SYSTEM PERMEASE PROTEIN GLNP"/>
    <property type="match status" value="1"/>
</dbReference>
<reference evidence="11 12" key="2">
    <citation type="journal article" date="2008" name="Int. J. Syst. Evol. Microbiol.">
        <title>Methanocella paludicola gen. nov., sp. nov., a methane-producing archaeon, the first isolate of the lineage 'Rice Cluster I', and proposal of the new archaeal order Methanocellales ord. nov.</title>
        <authorList>
            <person name="Sakai S."/>
            <person name="Imachi H."/>
            <person name="Hanada S."/>
            <person name="Ohashi A."/>
            <person name="Harada H."/>
            <person name="Kamagata Y."/>
        </authorList>
    </citation>
    <scope>NUCLEOTIDE SEQUENCE [LARGE SCALE GENOMIC DNA]</scope>
    <source>
        <strain evidence="12">DSM 17711 / JCM 13418 / NBRC 101707 / SANAE</strain>
    </source>
</reference>
<dbReference type="GO" id="GO:0022857">
    <property type="term" value="F:transmembrane transporter activity"/>
    <property type="evidence" value="ECO:0007669"/>
    <property type="project" value="InterPro"/>
</dbReference>
<dbReference type="GO" id="GO:0043190">
    <property type="term" value="C:ATP-binding cassette (ABC) transporter complex"/>
    <property type="evidence" value="ECO:0007669"/>
    <property type="project" value="InterPro"/>
</dbReference>
<reference evidence="11 12" key="1">
    <citation type="journal article" date="2007" name="Appl. Environ. Microbiol.">
        <title>Isolation of key methanogens for global methane emission from rice paddy fields: a novel isolate affiliated with the clone cluster rice cluster I.</title>
        <authorList>
            <person name="Sakai S."/>
            <person name="Imachi H."/>
            <person name="Sekiguchi Y."/>
            <person name="Ohashi A."/>
            <person name="Harada H."/>
            <person name="Kamagata Y."/>
        </authorList>
    </citation>
    <scope>NUCLEOTIDE SEQUENCE [LARGE SCALE GENOMIC DNA]</scope>
    <source>
        <strain evidence="12">DSM 17711 / JCM 13418 / NBRC 101707 / SANAE</strain>
    </source>
</reference>
<feature type="domain" description="ABC transmembrane type-1" evidence="10">
    <location>
        <begin position="217"/>
        <end position="412"/>
    </location>
</feature>
<reference evidence="12" key="3">
    <citation type="journal article" date="2011" name="PLoS ONE">
        <title>Genome sequence of a mesophilic hydrogenotrophic methanogen Methanocella paludicola, the first cultivated representative of the order Methanocellales.</title>
        <authorList>
            <person name="Sakai S."/>
            <person name="Takaki Y."/>
            <person name="Shimamura S."/>
            <person name="Sekine M."/>
            <person name="Tajima T."/>
            <person name="Kosugi H."/>
            <person name="Ichikawa N."/>
            <person name="Tasumi E."/>
            <person name="Hiraki A.T."/>
            <person name="Shimizu A."/>
            <person name="Kato Y."/>
            <person name="Nishiko R."/>
            <person name="Mori K."/>
            <person name="Fujita N."/>
            <person name="Imachi H."/>
            <person name="Takai K."/>
        </authorList>
    </citation>
    <scope>NUCLEOTIDE SEQUENCE [LARGE SCALE GENOMIC DNA]</scope>
    <source>
        <strain evidence="12">DSM 17711 / JCM 13418 / NBRC 101707 / SANAE</strain>
    </source>
</reference>
<accession>D1Z293</accession>
<dbReference type="eggNOG" id="arCOG01798">
    <property type="taxonomic scope" value="Archaea"/>
</dbReference>
<dbReference type="PROSITE" id="PS50928">
    <property type="entry name" value="ABC_TM1"/>
    <property type="match status" value="1"/>
</dbReference>
<dbReference type="GeneID" id="8682445"/>
<dbReference type="Gene3D" id="1.10.3720.10">
    <property type="entry name" value="MetI-like"/>
    <property type="match status" value="1"/>
</dbReference>
<feature type="transmembrane region" description="Helical" evidence="9">
    <location>
        <begin position="391"/>
        <end position="409"/>
    </location>
</feature>
<keyword evidence="3 9" id="KW-0813">Transport</keyword>
<dbReference type="KEGG" id="mpd:MCP_2743"/>
<evidence type="ECO:0000256" key="4">
    <source>
        <dbReference type="ARBA" id="ARBA00022475"/>
    </source>
</evidence>
<organism evidence="11 12">
    <name type="scientific">Methanocella paludicola (strain DSM 17711 / JCM 13418 / NBRC 101707 / SANAE)</name>
    <dbReference type="NCBI Taxonomy" id="304371"/>
    <lineage>
        <taxon>Archaea</taxon>
        <taxon>Methanobacteriati</taxon>
        <taxon>Methanobacteriota</taxon>
        <taxon>Stenosarchaea group</taxon>
        <taxon>Methanomicrobia</taxon>
        <taxon>Methanocellales</taxon>
        <taxon>Methanocellaceae</taxon>
        <taxon>Methanocella</taxon>
    </lineage>
</organism>
<dbReference type="PANTHER" id="PTHR30614">
    <property type="entry name" value="MEMBRANE COMPONENT OF AMINO ACID ABC TRANSPORTER"/>
    <property type="match status" value="1"/>
</dbReference>
<evidence type="ECO:0000313" key="12">
    <source>
        <dbReference type="Proteomes" id="UP000001882"/>
    </source>
</evidence>
<dbReference type="InterPro" id="IPR008969">
    <property type="entry name" value="CarboxyPept-like_regulatory"/>
</dbReference>
<comment type="subcellular location">
    <subcellularLocation>
        <location evidence="1 9">Cell membrane</location>
        <topology evidence="1 9">Multi-pass membrane protein</topology>
    </subcellularLocation>
</comment>
<proteinExistence type="inferred from homology"/>
<dbReference type="InterPro" id="IPR035906">
    <property type="entry name" value="MetI-like_sf"/>
</dbReference>
<evidence type="ECO:0000256" key="7">
    <source>
        <dbReference type="ARBA" id="ARBA00022989"/>
    </source>
</evidence>
<sequence length="442" mass="47828">MNRRNGSLWALILILLMIIPAFSVPAVSQGENVIITINIKDYMLRSVPNASVSVDGSYIGTTDADGVIIVSSFTAGMHNITASAPGLTERTAEREFINGENVNVQLNRESTVSDPDIVTFIVLDSGTSQSKLAGASVYIDGVEIGKTDTKDGKVQFLVPQGIHRVKVSKNGWQDNETVMEIAPGATYTMTLATAGKFSIFNFNLFTYALGKEVTRGLLVTIQLSLVAMSIGLVIGLVMGLGRVSTNFLFRAVASIYVEGIRGLPILLQLLFVNFGLPFLISDLTGGQFNIDGFTACVIALSINSGAYMGEIFKGGIEAVHKGQMEAARSLGLSYNQSMLFIILPQAFKIVLPTLGNEFIALIKDSSIGMVISVMEVVWWSKSIGAEYYNTFTPLLAAGMVYLCITIPLGRAVQYIEKKYSVQNTRTTEKAKKKAKPIREDTA</sequence>
<evidence type="ECO:0000256" key="6">
    <source>
        <dbReference type="ARBA" id="ARBA00022970"/>
    </source>
</evidence>
<keyword evidence="4" id="KW-1003">Cell membrane</keyword>
<dbReference type="AlphaFoldDB" id="D1Z293"/>
<gene>
    <name evidence="11" type="ordered locus">MCP_2743</name>
</gene>
<evidence type="ECO:0000256" key="3">
    <source>
        <dbReference type="ARBA" id="ARBA00022448"/>
    </source>
</evidence>
<dbReference type="STRING" id="304371.MCP_2743"/>
<evidence type="ECO:0000256" key="8">
    <source>
        <dbReference type="ARBA" id="ARBA00023136"/>
    </source>
</evidence>
<keyword evidence="7 9" id="KW-1133">Transmembrane helix</keyword>
<dbReference type="CDD" id="cd06261">
    <property type="entry name" value="TM_PBP2"/>
    <property type="match status" value="1"/>
</dbReference>
<evidence type="ECO:0000256" key="9">
    <source>
        <dbReference type="RuleBase" id="RU363032"/>
    </source>
</evidence>
<keyword evidence="8 9" id="KW-0472">Membrane</keyword>
<dbReference type="Gene3D" id="2.60.40.1120">
    <property type="entry name" value="Carboxypeptidase-like, regulatory domain"/>
    <property type="match status" value="2"/>
</dbReference>
<dbReference type="InterPro" id="IPR013229">
    <property type="entry name" value="PEGA"/>
</dbReference>
<keyword evidence="12" id="KW-1185">Reference proteome</keyword>
<dbReference type="EMBL" id="AP011532">
    <property type="protein sequence ID" value="BAI62815.1"/>
    <property type="molecule type" value="Genomic_DNA"/>
</dbReference>
<feature type="transmembrane region" description="Helical" evidence="9">
    <location>
        <begin position="217"/>
        <end position="240"/>
    </location>
</feature>
<evidence type="ECO:0000256" key="5">
    <source>
        <dbReference type="ARBA" id="ARBA00022692"/>
    </source>
</evidence>
<keyword evidence="5 9" id="KW-0812">Transmembrane</keyword>
<dbReference type="SUPFAM" id="SSF161098">
    <property type="entry name" value="MetI-like"/>
    <property type="match status" value="1"/>
</dbReference>